<dbReference type="AlphaFoldDB" id="A0A0E9WPY4"/>
<reference evidence="1" key="2">
    <citation type="journal article" date="2015" name="Fish Shellfish Immunol.">
        <title>Early steps in the European eel (Anguilla anguilla)-Vibrio vulnificus interaction in the gills: Role of the RtxA13 toxin.</title>
        <authorList>
            <person name="Callol A."/>
            <person name="Pajuelo D."/>
            <person name="Ebbesson L."/>
            <person name="Teles M."/>
            <person name="MacKenzie S."/>
            <person name="Amaro C."/>
        </authorList>
    </citation>
    <scope>NUCLEOTIDE SEQUENCE</scope>
</reference>
<protein>
    <submittedName>
        <fullName evidence="1">Uncharacterized protein</fullName>
    </submittedName>
</protein>
<proteinExistence type="predicted"/>
<accession>A0A0E9WPY4</accession>
<name>A0A0E9WPY4_ANGAN</name>
<organism evidence="1">
    <name type="scientific">Anguilla anguilla</name>
    <name type="common">European freshwater eel</name>
    <name type="synonym">Muraena anguilla</name>
    <dbReference type="NCBI Taxonomy" id="7936"/>
    <lineage>
        <taxon>Eukaryota</taxon>
        <taxon>Metazoa</taxon>
        <taxon>Chordata</taxon>
        <taxon>Craniata</taxon>
        <taxon>Vertebrata</taxon>
        <taxon>Euteleostomi</taxon>
        <taxon>Actinopterygii</taxon>
        <taxon>Neopterygii</taxon>
        <taxon>Teleostei</taxon>
        <taxon>Anguilliformes</taxon>
        <taxon>Anguillidae</taxon>
        <taxon>Anguilla</taxon>
    </lineage>
</organism>
<evidence type="ECO:0000313" key="1">
    <source>
        <dbReference type="EMBL" id="JAH91640.1"/>
    </source>
</evidence>
<reference evidence="1" key="1">
    <citation type="submission" date="2014-11" db="EMBL/GenBank/DDBJ databases">
        <authorList>
            <person name="Amaro Gonzalez C."/>
        </authorList>
    </citation>
    <scope>NUCLEOTIDE SEQUENCE</scope>
</reference>
<dbReference type="EMBL" id="GBXM01016937">
    <property type="protein sequence ID" value="JAH91640.1"/>
    <property type="molecule type" value="Transcribed_RNA"/>
</dbReference>
<sequence>MSGQSVRSFSASLIYRLCWVLRDMRMLVYGAFSGIRLQSFFTTISEKMFVLMTDSYIFHCGRSIKLAALPSALCLQSGLLIMHVYVYCYECVQRCLRESCGRREWKNYMLK</sequence>